<dbReference type="GO" id="GO:0005975">
    <property type="term" value="P:carbohydrate metabolic process"/>
    <property type="evidence" value="ECO:0007669"/>
    <property type="project" value="UniProtKB-UniRule"/>
</dbReference>
<sequence length="644" mass="70926">MTKRIALISEHATPLGIFGGVDSGGQNVYVGQLARHLAAIGYDVDIFTRRTDPQLPEKVEWQHGVRVIHVPAGPFVPIPKEQLLPYMDEFTQFILHWCEQETTYSLIHANFWMSALVAADIKQVTGIPFVVTFHALGRVRRLHQGDADQFPDARFAIEERVVQEADHIIAECPQDREDLLRLYHAKSERISIIPCGFDPNEFWPINKTRARLTLGLSPEEPVILQLGRMVPRKGVDNTIRGFAHFMEQYAAPVRLLIVGGESEAPCPHLTPEIGRLQAIAQELRVESNVSFAGRKNREILKYYYSAADVFITTPWYEPFGITPIEAMACGTPVIGSDVGGIKFTVRDGETGYLIPANEPEKLSDRLLHLFQKPHLLSLFGQQAIRRSQEHFTWQKVTSAVAALYEDVLSGVGAGVGSEVNQFTILDRGFEEMLSAVQRSRQLLRPAIQAASQAISACFARGGKLLICGNGGSAADAQHFAAELVGRFCCPNRAGLPAMALAADTAFLTAWANDVGYDDVFARQVETFAQPHDLLLGISTSGRSKNVVAAFDAAHRLNLTTIALLGGDGGELRAMADIPIVVPALEVQRIQEVQLVIIHLLCELVEDQLLVPLSGQKELSGNWEMESSRKNIAFDSDRSSKITAA</sequence>
<evidence type="ECO:0000259" key="10">
    <source>
        <dbReference type="PROSITE" id="PS51464"/>
    </source>
</evidence>
<reference evidence="11" key="1">
    <citation type="journal article" date="2020" name="mSystems">
        <title>Genome- and Community-Level Interaction Insights into Carbon Utilization and Element Cycling Functions of Hydrothermarchaeota in Hydrothermal Sediment.</title>
        <authorList>
            <person name="Zhou Z."/>
            <person name="Liu Y."/>
            <person name="Xu W."/>
            <person name="Pan J."/>
            <person name="Luo Z.H."/>
            <person name="Li M."/>
        </authorList>
    </citation>
    <scope>NUCLEOTIDE SEQUENCE [LARGE SCALE GENOMIC DNA]</scope>
    <source>
        <strain evidence="11">SpSt-418</strain>
    </source>
</reference>
<dbReference type="InterPro" id="IPR004515">
    <property type="entry name" value="Phosphoheptose_Isoase"/>
</dbReference>
<feature type="binding site" evidence="9">
    <location>
        <position position="590"/>
    </location>
    <ligand>
        <name>Zn(2+)</name>
        <dbReference type="ChEBI" id="CHEBI:29105"/>
    </ligand>
</feature>
<name>A0A7C3KJV8_9CYAN</name>
<keyword evidence="6 9" id="KW-0862">Zinc</keyword>
<comment type="similarity">
    <text evidence="3 9">Belongs to the SIS family. GmhA subfamily.</text>
</comment>
<feature type="binding site" evidence="9">
    <location>
        <begin position="469"/>
        <end position="471"/>
    </location>
    <ligand>
        <name>substrate</name>
    </ligand>
</feature>
<feature type="binding site" evidence="9">
    <location>
        <position position="598"/>
    </location>
    <ligand>
        <name>Zn(2+)</name>
        <dbReference type="ChEBI" id="CHEBI:29105"/>
    </ligand>
</feature>
<evidence type="ECO:0000256" key="8">
    <source>
        <dbReference type="ARBA" id="ARBA00023277"/>
    </source>
</evidence>
<dbReference type="UniPathway" id="UPA00041">
    <property type="reaction ID" value="UER00436"/>
</dbReference>
<keyword evidence="8 9" id="KW-0119">Carbohydrate metabolism</keyword>
<evidence type="ECO:0000256" key="2">
    <source>
        <dbReference type="ARBA" id="ARBA00004496"/>
    </source>
</evidence>
<keyword evidence="7 9" id="KW-0413">Isomerase</keyword>
<dbReference type="InterPro" id="IPR028098">
    <property type="entry name" value="Glyco_trans_4-like_N"/>
</dbReference>
<feature type="binding site" evidence="9">
    <location>
        <begin position="538"/>
        <end position="540"/>
    </location>
    <ligand>
        <name>substrate</name>
    </ligand>
</feature>
<dbReference type="SUPFAM" id="SSF53756">
    <property type="entry name" value="UDP-Glycosyltransferase/glycogen phosphorylase"/>
    <property type="match status" value="1"/>
</dbReference>
<keyword evidence="4 9" id="KW-0963">Cytoplasm</keyword>
<evidence type="ECO:0000256" key="3">
    <source>
        <dbReference type="ARBA" id="ARBA00009894"/>
    </source>
</evidence>
<dbReference type="AlphaFoldDB" id="A0A7C3KJV8"/>
<evidence type="ECO:0000256" key="1">
    <source>
        <dbReference type="ARBA" id="ARBA00000348"/>
    </source>
</evidence>
<comment type="function">
    <text evidence="9">Catalyzes the isomerization of sedoheptulose 7-phosphate in D-glycero-D-manno-heptose 7-phosphate.</text>
</comment>
<dbReference type="InterPro" id="IPR001296">
    <property type="entry name" value="Glyco_trans_1"/>
</dbReference>
<evidence type="ECO:0000256" key="6">
    <source>
        <dbReference type="ARBA" id="ARBA00022833"/>
    </source>
</evidence>
<gene>
    <name evidence="9" type="primary">gmhA</name>
    <name evidence="11" type="ORF">ENR64_28490</name>
</gene>
<dbReference type="GO" id="GO:0097367">
    <property type="term" value="F:carbohydrate derivative binding"/>
    <property type="evidence" value="ECO:0007669"/>
    <property type="project" value="InterPro"/>
</dbReference>
<dbReference type="CDD" id="cd03800">
    <property type="entry name" value="GT4_sucrose_synthase"/>
    <property type="match status" value="1"/>
</dbReference>
<comment type="catalytic activity">
    <reaction evidence="1 9">
        <text>2 D-sedoheptulose 7-phosphate = D-glycero-alpha-D-manno-heptose 7-phosphate + D-glycero-beta-D-manno-heptose 7-phosphate</text>
        <dbReference type="Rhea" id="RHEA:27489"/>
        <dbReference type="ChEBI" id="CHEBI:57483"/>
        <dbReference type="ChEBI" id="CHEBI:60203"/>
        <dbReference type="ChEBI" id="CHEBI:60204"/>
        <dbReference type="EC" id="5.3.1.28"/>
    </reaction>
</comment>
<dbReference type="PANTHER" id="PTHR30390">
    <property type="entry name" value="SEDOHEPTULOSE 7-PHOSPHATE ISOMERASE / DNAA INITIATOR-ASSOCIATING FACTOR FOR REPLICATION INITIATION"/>
    <property type="match status" value="1"/>
</dbReference>
<dbReference type="GO" id="GO:2001061">
    <property type="term" value="P:D-glycero-D-manno-heptose 7-phosphate biosynthetic process"/>
    <property type="evidence" value="ECO:0007669"/>
    <property type="project" value="UniProtKB-UniPathway"/>
</dbReference>
<dbReference type="InterPro" id="IPR050099">
    <property type="entry name" value="SIS_GmhA/DiaA_subfam"/>
</dbReference>
<comment type="caution">
    <text evidence="11">The sequence shown here is derived from an EMBL/GenBank/DDBJ whole genome shotgun (WGS) entry which is preliminary data.</text>
</comment>
<keyword evidence="5 9" id="KW-0479">Metal-binding</keyword>
<dbReference type="GO" id="GO:0008270">
    <property type="term" value="F:zinc ion binding"/>
    <property type="evidence" value="ECO:0007669"/>
    <property type="project" value="UniProtKB-UniRule"/>
</dbReference>
<feature type="binding site" evidence="9">
    <location>
        <position position="478"/>
    </location>
    <ligand>
        <name>Zn(2+)</name>
        <dbReference type="ChEBI" id="CHEBI:29105"/>
    </ligand>
</feature>
<dbReference type="PROSITE" id="PS51464">
    <property type="entry name" value="SIS"/>
    <property type="match status" value="1"/>
</dbReference>
<dbReference type="CDD" id="cd05006">
    <property type="entry name" value="SIS_GmhA"/>
    <property type="match status" value="1"/>
</dbReference>
<dbReference type="GO" id="GO:0016757">
    <property type="term" value="F:glycosyltransferase activity"/>
    <property type="evidence" value="ECO:0007669"/>
    <property type="project" value="InterPro"/>
</dbReference>
<dbReference type="EMBL" id="DSRU01000428">
    <property type="protein sequence ID" value="HFN01609.1"/>
    <property type="molecule type" value="Genomic_DNA"/>
</dbReference>
<dbReference type="InterPro" id="IPR001347">
    <property type="entry name" value="SIS_dom"/>
</dbReference>
<feature type="binding site" evidence="9">
    <location>
        <begin position="512"/>
        <end position="513"/>
    </location>
    <ligand>
        <name>substrate</name>
    </ligand>
</feature>
<dbReference type="Gene3D" id="3.40.50.10490">
    <property type="entry name" value="Glucose-6-phosphate isomerase like protein, domain 1"/>
    <property type="match status" value="1"/>
</dbReference>
<dbReference type="GO" id="GO:0008968">
    <property type="term" value="F:D-sedoheptulose 7-phosphate isomerase activity"/>
    <property type="evidence" value="ECO:0007669"/>
    <property type="project" value="UniProtKB-UniRule"/>
</dbReference>
<feature type="binding site" evidence="9">
    <location>
        <position position="482"/>
    </location>
    <ligand>
        <name>substrate</name>
    </ligand>
</feature>
<accession>A0A7C3KJV8</accession>
<feature type="binding site" evidence="9">
    <location>
        <position position="543"/>
    </location>
    <ligand>
        <name>substrate</name>
    </ligand>
</feature>
<dbReference type="Gene3D" id="3.40.50.2000">
    <property type="entry name" value="Glycogen Phosphorylase B"/>
    <property type="match status" value="2"/>
</dbReference>
<dbReference type="InterPro" id="IPR035461">
    <property type="entry name" value="GmhA/DiaA"/>
</dbReference>
<keyword evidence="11" id="KW-0808">Transferase</keyword>
<evidence type="ECO:0000256" key="4">
    <source>
        <dbReference type="ARBA" id="ARBA00022490"/>
    </source>
</evidence>
<dbReference type="Pfam" id="PF13439">
    <property type="entry name" value="Glyco_transf_4"/>
    <property type="match status" value="1"/>
</dbReference>
<dbReference type="GO" id="GO:0005737">
    <property type="term" value="C:cytoplasm"/>
    <property type="evidence" value="ECO:0007669"/>
    <property type="project" value="UniProtKB-SubCell"/>
</dbReference>
<comment type="subcellular location">
    <subcellularLocation>
        <location evidence="2 9">Cytoplasm</location>
    </subcellularLocation>
</comment>
<evidence type="ECO:0000313" key="11">
    <source>
        <dbReference type="EMBL" id="HFN01609.1"/>
    </source>
</evidence>
<evidence type="ECO:0000256" key="9">
    <source>
        <dbReference type="HAMAP-Rule" id="MF_00067"/>
    </source>
</evidence>
<comment type="cofactor">
    <cofactor evidence="9">
        <name>Zn(2+)</name>
        <dbReference type="ChEBI" id="CHEBI:29105"/>
    </cofactor>
    <text evidence="9">Binds 1 zinc ion per subunit.</text>
</comment>
<dbReference type="EC" id="5.3.1.28" evidence="9"/>
<comment type="pathway">
    <text evidence="9">Carbohydrate biosynthesis; D-glycero-D-manno-heptose 7-phosphate biosynthesis; D-glycero-alpha-D-manno-heptose 7-phosphate and D-glycero-beta-D-manno-heptose 7-phosphate from sedoheptulose 7-phosphate: step 1/1.</text>
</comment>
<comment type="miscellaneous">
    <text evidence="9">The reaction produces a racemic mixture of D-glycero-alpha-D-manno-heptose 7-phosphate and D-glycero-beta-D-manno-heptose 7-phosphate.</text>
</comment>
<feature type="domain" description="SIS" evidence="10">
    <location>
        <begin position="454"/>
        <end position="610"/>
    </location>
</feature>
<dbReference type="SUPFAM" id="SSF53697">
    <property type="entry name" value="SIS domain"/>
    <property type="match status" value="1"/>
</dbReference>
<dbReference type="Pfam" id="PF13580">
    <property type="entry name" value="SIS_2"/>
    <property type="match status" value="1"/>
</dbReference>
<dbReference type="Pfam" id="PF00534">
    <property type="entry name" value="Glycos_transf_1"/>
    <property type="match status" value="1"/>
</dbReference>
<organism evidence="11">
    <name type="scientific">Oscillatoriales cyanobacterium SpSt-418</name>
    <dbReference type="NCBI Taxonomy" id="2282169"/>
    <lineage>
        <taxon>Bacteria</taxon>
        <taxon>Bacillati</taxon>
        <taxon>Cyanobacteriota</taxon>
        <taxon>Cyanophyceae</taxon>
        <taxon>Oscillatoriophycideae</taxon>
        <taxon>Oscillatoriales</taxon>
    </lineage>
</organism>
<dbReference type="HAMAP" id="MF_00067">
    <property type="entry name" value="GmhA"/>
    <property type="match status" value="1"/>
</dbReference>
<proteinExistence type="inferred from homology"/>
<evidence type="ECO:0000256" key="7">
    <source>
        <dbReference type="ARBA" id="ARBA00023235"/>
    </source>
</evidence>
<feature type="binding site" evidence="9">
    <location>
        <position position="482"/>
    </location>
    <ligand>
        <name>Zn(2+)</name>
        <dbReference type="ChEBI" id="CHEBI:29105"/>
    </ligand>
</feature>
<dbReference type="InterPro" id="IPR046348">
    <property type="entry name" value="SIS_dom_sf"/>
</dbReference>
<feature type="binding site" evidence="9">
    <location>
        <position position="590"/>
    </location>
    <ligand>
        <name>substrate</name>
    </ligand>
</feature>
<evidence type="ECO:0000256" key="5">
    <source>
        <dbReference type="ARBA" id="ARBA00022723"/>
    </source>
</evidence>
<protein>
    <recommendedName>
        <fullName evidence="9">Phosphoheptose isomerase</fullName>
        <ecNumber evidence="9">5.3.1.28</ecNumber>
    </recommendedName>
    <alternativeName>
        <fullName evidence="9">Sedoheptulose 7-phosphate isomerase</fullName>
    </alternativeName>
</protein>